<accession>A0A8K0EXP4</accession>
<dbReference type="PANTHER" id="PTHR10098">
    <property type="entry name" value="RAPSYN-RELATED"/>
    <property type="match status" value="1"/>
</dbReference>
<dbReference type="OrthoDB" id="5984664at2759"/>
<name>A0A8K0EXP4_BRALA</name>
<feature type="compositionally biased region" description="Polar residues" evidence="2">
    <location>
        <begin position="116"/>
        <end position="126"/>
    </location>
</feature>
<dbReference type="Gene3D" id="1.10.533.10">
    <property type="entry name" value="Death Domain, Fas"/>
    <property type="match status" value="1"/>
</dbReference>
<dbReference type="CDD" id="cd00045">
    <property type="entry name" value="DED"/>
    <property type="match status" value="1"/>
</dbReference>
<dbReference type="Gene3D" id="1.25.40.10">
    <property type="entry name" value="Tetratricopeptide repeat domain"/>
    <property type="match status" value="4"/>
</dbReference>
<reference evidence="4" key="1">
    <citation type="submission" date="2022-01" db="EMBL/GenBank/DDBJ databases">
        <authorList>
            <person name="Braso-Vives M."/>
        </authorList>
    </citation>
    <scope>NUCLEOTIDE SEQUENCE</scope>
</reference>
<evidence type="ECO:0000313" key="4">
    <source>
        <dbReference type="EMBL" id="CAH1272754.1"/>
    </source>
</evidence>
<sequence>MAQLSRLAHLYLKISDNLTEDDVRNLRSLLSLDEILGKAKVEKASPLEIFNMLADNATIGKGNLGFLVDILRCLGKGKLAEETELLEQEHKMEGRKTGDTAAIVLEFSEHGHSEQGDSGATTTSPKSLAKDSEPDNTDGKATISARNPIEGFTSSDEATGDTNVQQVTSEFASLHIKELVRLIVEPMKTPGLEPSELDSSTDDQDTKSRLKTLLAELDTPAVLGDQEKQFDLFCQIDYEIALEWYQKALEMSKDESAEKRDQILLHMNVGVLLSKVGQASSHLDTALQMAQQKGEEYGQMDAYMCMGDLQRDKFNSPRTSIQYYEQHLALARQLGDRRQEGLAYNRFGQAHFDMGEYKVALEWFQKSLNMMQEIGDKKEAVTAHIAVANAYRSLGNIDHAKSHFDTALQMAQLTGDQEGQMKVNCKLGDLQTEQLRSPRTAIQYYDQYLALARQLTKCVEEALSYERLGLAHYEMGEYEKALEWHKKYLNMSEDNGDHKQQIRAHTNLGKTYRLLGKQDQATSHISTALQMAQQIGDQHGQMEVYFSMGDLQREQLHSPSTSIQYYEEHLALGKQLGDRHQEGVAYNRLGRAHYEMGEYEAALEWDKKDLKISQEDGDKNKQIIPQKCIADSYKALGKPELAKSHFQSALTIAIDTGNKQQQMDIYLSLGDLHRQQLHEPQASLTYYTDMLALAKDLERKDKERLAYNRLGLACGDMKDHGAALEWHEKDLKMSQEDGDKAEQMTAHKNVAASYEALSKRRLARSHYQSAMAIAKDIGNKQEQKDIAAKLAERQSCKSS</sequence>
<dbReference type="SUPFAM" id="SSF48452">
    <property type="entry name" value="TPR-like"/>
    <property type="match status" value="3"/>
</dbReference>
<dbReference type="SUPFAM" id="SSF47986">
    <property type="entry name" value="DEATH domain"/>
    <property type="match status" value="1"/>
</dbReference>
<evidence type="ECO:0000256" key="2">
    <source>
        <dbReference type="SAM" id="MobiDB-lite"/>
    </source>
</evidence>
<evidence type="ECO:0000259" key="3">
    <source>
        <dbReference type="PROSITE" id="PS50168"/>
    </source>
</evidence>
<dbReference type="GO" id="GO:0042981">
    <property type="term" value="P:regulation of apoptotic process"/>
    <property type="evidence" value="ECO:0007669"/>
    <property type="project" value="InterPro"/>
</dbReference>
<dbReference type="Pfam" id="PF01335">
    <property type="entry name" value="DED"/>
    <property type="match status" value="1"/>
</dbReference>
<feature type="domain" description="DED" evidence="3">
    <location>
        <begin position="6"/>
        <end position="85"/>
    </location>
</feature>
<dbReference type="PROSITE" id="PS50005">
    <property type="entry name" value="TPR"/>
    <property type="match status" value="3"/>
</dbReference>
<dbReference type="Pfam" id="PF13181">
    <property type="entry name" value="TPR_8"/>
    <property type="match status" value="1"/>
</dbReference>
<dbReference type="Pfam" id="PF13374">
    <property type="entry name" value="TPR_10"/>
    <property type="match status" value="1"/>
</dbReference>
<proteinExistence type="predicted"/>
<gene>
    <name evidence="4" type="primary">TTC28</name>
    <name evidence="4" type="ORF">BLAG_LOCUS24314</name>
</gene>
<feature type="compositionally biased region" description="Polar residues" evidence="2">
    <location>
        <begin position="152"/>
        <end position="161"/>
    </location>
</feature>
<keyword evidence="5" id="KW-1185">Reference proteome</keyword>
<dbReference type="SMART" id="SM00028">
    <property type="entry name" value="TPR"/>
    <property type="match status" value="8"/>
</dbReference>
<protein>
    <submittedName>
        <fullName evidence="4">TTC28 protein</fullName>
    </submittedName>
</protein>
<dbReference type="InterPro" id="IPR011029">
    <property type="entry name" value="DEATH-like_dom_sf"/>
</dbReference>
<dbReference type="InterPro" id="IPR011990">
    <property type="entry name" value="TPR-like_helical_dom_sf"/>
</dbReference>
<dbReference type="InterPro" id="IPR019734">
    <property type="entry name" value="TPR_rpt"/>
</dbReference>
<dbReference type="InterPro" id="IPR001875">
    <property type="entry name" value="DED_dom"/>
</dbReference>
<feature type="repeat" description="TPR" evidence="1">
    <location>
        <begin position="341"/>
        <end position="374"/>
    </location>
</feature>
<dbReference type="Proteomes" id="UP000838412">
    <property type="component" value="Chromosome 8"/>
</dbReference>
<dbReference type="EMBL" id="OV696693">
    <property type="protein sequence ID" value="CAH1272754.1"/>
    <property type="molecule type" value="Genomic_DNA"/>
</dbReference>
<dbReference type="AlphaFoldDB" id="A0A8K0EXP4"/>
<dbReference type="PANTHER" id="PTHR10098:SF106">
    <property type="entry name" value="TETRATRICOPEPTIDE REPEAT PROTEIN 28-LIKE PROTEIN"/>
    <property type="match status" value="1"/>
</dbReference>
<feature type="repeat" description="TPR" evidence="1">
    <location>
        <begin position="583"/>
        <end position="616"/>
    </location>
</feature>
<organism evidence="4 5">
    <name type="scientific">Branchiostoma lanceolatum</name>
    <name type="common">Common lancelet</name>
    <name type="synonym">Amphioxus lanceolatum</name>
    <dbReference type="NCBI Taxonomy" id="7740"/>
    <lineage>
        <taxon>Eukaryota</taxon>
        <taxon>Metazoa</taxon>
        <taxon>Chordata</taxon>
        <taxon>Cephalochordata</taxon>
        <taxon>Leptocardii</taxon>
        <taxon>Amphioxiformes</taxon>
        <taxon>Branchiostomatidae</taxon>
        <taxon>Branchiostoma</taxon>
    </lineage>
</organism>
<evidence type="ECO:0000256" key="1">
    <source>
        <dbReference type="PROSITE-ProRule" id="PRU00339"/>
    </source>
</evidence>
<feature type="region of interest" description="Disordered" evidence="2">
    <location>
        <begin position="109"/>
        <end position="161"/>
    </location>
</feature>
<dbReference type="SMART" id="SM00031">
    <property type="entry name" value="DED"/>
    <property type="match status" value="1"/>
</dbReference>
<dbReference type="PROSITE" id="PS50168">
    <property type="entry name" value="DED"/>
    <property type="match status" value="1"/>
</dbReference>
<feature type="repeat" description="TPR" evidence="1">
    <location>
        <begin position="462"/>
        <end position="495"/>
    </location>
</feature>
<dbReference type="Pfam" id="PF13424">
    <property type="entry name" value="TPR_12"/>
    <property type="match status" value="2"/>
</dbReference>
<evidence type="ECO:0000313" key="5">
    <source>
        <dbReference type="Proteomes" id="UP000838412"/>
    </source>
</evidence>
<keyword evidence="1" id="KW-0802">TPR repeat</keyword>